<comment type="caution">
    <text evidence="1">The sequence shown here is derived from an EMBL/GenBank/DDBJ whole genome shotgun (WGS) entry which is preliminary data.</text>
</comment>
<reference evidence="1" key="1">
    <citation type="submission" date="2020-08" db="EMBL/GenBank/DDBJ databases">
        <title>Genomic Encyclopedia of Type Strains, Phase IV (KMG-V): Genome sequencing to study the core and pangenomes of soil and plant-associated prokaryotes.</title>
        <authorList>
            <person name="Whitman W."/>
        </authorList>
    </citation>
    <scope>NUCLEOTIDE SEQUENCE [LARGE SCALE GENOMIC DNA]</scope>
    <source>
        <strain evidence="1">M8UP27</strain>
    </source>
</reference>
<gene>
    <name evidence="1" type="ORF">HDF09_002021</name>
</gene>
<name>A0A7W8MRJ2_9BACT</name>
<dbReference type="Proteomes" id="UP000568106">
    <property type="component" value="Unassembled WGS sequence"/>
</dbReference>
<evidence type="ECO:0000313" key="1">
    <source>
        <dbReference type="EMBL" id="MBB5317352.1"/>
    </source>
</evidence>
<proteinExistence type="predicted"/>
<organism evidence="1 2">
    <name type="scientific">Tunturiibacter empetritectus</name>
    <dbReference type="NCBI Taxonomy" id="3069691"/>
    <lineage>
        <taxon>Bacteria</taxon>
        <taxon>Pseudomonadati</taxon>
        <taxon>Acidobacteriota</taxon>
        <taxon>Terriglobia</taxon>
        <taxon>Terriglobales</taxon>
        <taxon>Acidobacteriaceae</taxon>
        <taxon>Tunturiibacter</taxon>
    </lineage>
</organism>
<dbReference type="EMBL" id="JACHDY010000002">
    <property type="protein sequence ID" value="MBB5317352.1"/>
    <property type="molecule type" value="Genomic_DNA"/>
</dbReference>
<keyword evidence="2" id="KW-1185">Reference proteome</keyword>
<sequence>MPELVSAGGGSWNLFPLLGVPAVIGRTFTESEDRPDGNAVMLTWKWGPVDCR</sequence>
<accession>A0A7W8MRJ2</accession>
<dbReference type="AlphaFoldDB" id="A0A7W8MRJ2"/>
<protein>
    <submittedName>
        <fullName evidence="1">Uncharacterized protein</fullName>
    </submittedName>
</protein>
<evidence type="ECO:0000313" key="2">
    <source>
        <dbReference type="Proteomes" id="UP000568106"/>
    </source>
</evidence>